<evidence type="ECO:0000256" key="1">
    <source>
        <dbReference type="SAM" id="MobiDB-lite"/>
    </source>
</evidence>
<dbReference type="Proteomes" id="UP000217446">
    <property type="component" value="Unassembled WGS sequence"/>
</dbReference>
<dbReference type="AlphaFoldDB" id="A0A250VPV2"/>
<organism evidence="2 3">
    <name type="scientific">Streptomyces olivochromogenes</name>
    <dbReference type="NCBI Taxonomy" id="1963"/>
    <lineage>
        <taxon>Bacteria</taxon>
        <taxon>Bacillati</taxon>
        <taxon>Actinomycetota</taxon>
        <taxon>Actinomycetes</taxon>
        <taxon>Kitasatosporales</taxon>
        <taxon>Streptomycetaceae</taxon>
        <taxon>Streptomyces</taxon>
    </lineage>
</organism>
<reference evidence="3" key="1">
    <citation type="submission" date="2017-05" db="EMBL/GenBank/DDBJ databases">
        <title>Streptomyces olivochromogenes NBRC 3561 whole genome shotgun sequence.</title>
        <authorList>
            <person name="Dohra H."/>
            <person name="Kodani S."/>
        </authorList>
    </citation>
    <scope>NUCLEOTIDE SEQUENCE [LARGE SCALE GENOMIC DNA]</scope>
    <source>
        <strain evidence="3">NBRC 3561</strain>
    </source>
</reference>
<feature type="region of interest" description="Disordered" evidence="1">
    <location>
        <begin position="40"/>
        <end position="59"/>
    </location>
</feature>
<gene>
    <name evidence="2" type="ORF">SO3561_07567</name>
</gene>
<evidence type="ECO:0000313" key="3">
    <source>
        <dbReference type="Proteomes" id="UP000217446"/>
    </source>
</evidence>
<accession>A0A250VPV2</accession>
<dbReference type="EMBL" id="BDQI01000022">
    <property type="protein sequence ID" value="GAX56000.1"/>
    <property type="molecule type" value="Genomic_DNA"/>
</dbReference>
<name>A0A250VPV2_STROL</name>
<sequence length="59" mass="6391">MVPAVEPSPEMEMEMEMTARTTSTPPEHPAVRVPLLTGIPAPHPTLHTRPGASHVKVRS</sequence>
<keyword evidence="3" id="KW-1185">Reference proteome</keyword>
<proteinExistence type="predicted"/>
<protein>
    <submittedName>
        <fullName evidence="2">Uncharacterized protein</fullName>
    </submittedName>
</protein>
<feature type="region of interest" description="Disordered" evidence="1">
    <location>
        <begin position="1"/>
        <end position="30"/>
    </location>
</feature>
<comment type="caution">
    <text evidence="2">The sequence shown here is derived from an EMBL/GenBank/DDBJ whole genome shotgun (WGS) entry which is preliminary data.</text>
</comment>
<evidence type="ECO:0000313" key="2">
    <source>
        <dbReference type="EMBL" id="GAX56000.1"/>
    </source>
</evidence>